<protein>
    <submittedName>
        <fullName evidence="1">Uncharacterized protein</fullName>
    </submittedName>
</protein>
<dbReference type="AlphaFoldDB" id="A0A9P1D2J9"/>
<dbReference type="EMBL" id="CAMXCT030003223">
    <property type="protein sequence ID" value="CAL4790484.1"/>
    <property type="molecule type" value="Genomic_DNA"/>
</dbReference>
<dbReference type="SUPFAM" id="SSF52047">
    <property type="entry name" value="RNI-like"/>
    <property type="match status" value="1"/>
</dbReference>
<proteinExistence type="predicted"/>
<organism evidence="1">
    <name type="scientific">Cladocopium goreaui</name>
    <dbReference type="NCBI Taxonomy" id="2562237"/>
    <lineage>
        <taxon>Eukaryota</taxon>
        <taxon>Sar</taxon>
        <taxon>Alveolata</taxon>
        <taxon>Dinophyceae</taxon>
        <taxon>Suessiales</taxon>
        <taxon>Symbiodiniaceae</taxon>
        <taxon>Cladocopium</taxon>
    </lineage>
</organism>
<dbReference type="Gene3D" id="3.80.10.10">
    <property type="entry name" value="Ribonuclease Inhibitor"/>
    <property type="match status" value="1"/>
</dbReference>
<reference evidence="2 3" key="2">
    <citation type="submission" date="2024-05" db="EMBL/GenBank/DDBJ databases">
        <authorList>
            <person name="Chen Y."/>
            <person name="Shah S."/>
            <person name="Dougan E. K."/>
            <person name="Thang M."/>
            <person name="Chan C."/>
        </authorList>
    </citation>
    <scope>NUCLEOTIDE SEQUENCE [LARGE SCALE GENOMIC DNA]</scope>
</reference>
<sequence length="347" mass="38311">QHHSTKHSGLPGCRQWWFGMEQALSHVPVLVGTLAFLPLEDTLRNVTALGRLWQFAALQPGALAGHLRLRGEYTACSAEKSDPRTPPMGLQKLLGRGCLKEVEHVEIAEPCSWLPDVLSKLPALRHLRISGAPHGRDAADVEWALSSILSVATQLTALDFSYHGFRAPSGSIYSWPKTPALRKLTVQQMPLSLWDLPGLFSAHGLEILELQACPLTESQMGIVHCGARVHPKEVTMIDCGGKMALTLLLSMGLTRLCYLCVDEVADAKLQEELSKACRPSLGGVDPDVEAAADLQTRAERELRAELRRAQRHGGVEAHLGPWRPLFQWLQAAHRKRCHGQVQYRTPK</sequence>
<keyword evidence="3" id="KW-1185">Reference proteome</keyword>
<dbReference type="EMBL" id="CAMXCT010003223">
    <property type="protein sequence ID" value="CAI4003172.1"/>
    <property type="molecule type" value="Genomic_DNA"/>
</dbReference>
<evidence type="ECO:0000313" key="3">
    <source>
        <dbReference type="Proteomes" id="UP001152797"/>
    </source>
</evidence>
<evidence type="ECO:0000313" key="2">
    <source>
        <dbReference type="EMBL" id="CAL4790484.1"/>
    </source>
</evidence>
<gene>
    <name evidence="1" type="ORF">C1SCF055_LOCUS29062</name>
</gene>
<dbReference type="InterPro" id="IPR032675">
    <property type="entry name" value="LRR_dom_sf"/>
</dbReference>
<feature type="non-terminal residue" evidence="1">
    <location>
        <position position="1"/>
    </location>
</feature>
<accession>A0A9P1D2J9</accession>
<name>A0A9P1D2J9_9DINO</name>
<dbReference type="Proteomes" id="UP001152797">
    <property type="component" value="Unassembled WGS sequence"/>
</dbReference>
<dbReference type="OrthoDB" id="432817at2759"/>
<reference evidence="1" key="1">
    <citation type="submission" date="2022-10" db="EMBL/GenBank/DDBJ databases">
        <authorList>
            <person name="Chen Y."/>
            <person name="Dougan E. K."/>
            <person name="Chan C."/>
            <person name="Rhodes N."/>
            <person name="Thang M."/>
        </authorList>
    </citation>
    <scope>NUCLEOTIDE SEQUENCE</scope>
</reference>
<comment type="caution">
    <text evidence="1">The sequence shown here is derived from an EMBL/GenBank/DDBJ whole genome shotgun (WGS) entry which is preliminary data.</text>
</comment>
<evidence type="ECO:0000313" key="1">
    <source>
        <dbReference type="EMBL" id="CAI4003172.1"/>
    </source>
</evidence>
<dbReference type="EMBL" id="CAMXCT020003223">
    <property type="protein sequence ID" value="CAL1156547.1"/>
    <property type="molecule type" value="Genomic_DNA"/>
</dbReference>